<evidence type="ECO:0000259" key="11">
    <source>
        <dbReference type="PROSITE" id="PS50113"/>
    </source>
</evidence>
<feature type="domain" description="PAC" evidence="11">
    <location>
        <begin position="1050"/>
        <end position="1100"/>
    </location>
</feature>
<dbReference type="InterPro" id="IPR035965">
    <property type="entry name" value="PAS-like_dom_sf"/>
</dbReference>
<dbReference type="Proteomes" id="UP000032233">
    <property type="component" value="Unassembled WGS sequence"/>
</dbReference>
<feature type="transmembrane region" description="Helical" evidence="7">
    <location>
        <begin position="184"/>
        <end position="209"/>
    </location>
</feature>
<dbReference type="GO" id="GO:0006355">
    <property type="term" value="P:regulation of DNA-templated transcription"/>
    <property type="evidence" value="ECO:0007669"/>
    <property type="project" value="InterPro"/>
</dbReference>
<dbReference type="PROSITE" id="PS50110">
    <property type="entry name" value="RESPONSE_REGULATORY"/>
    <property type="match status" value="1"/>
</dbReference>
<dbReference type="Pfam" id="PF00989">
    <property type="entry name" value="PAS"/>
    <property type="match status" value="1"/>
</dbReference>
<feature type="domain" description="PAS" evidence="10">
    <location>
        <begin position="976"/>
        <end position="1045"/>
    </location>
</feature>
<dbReference type="RefSeq" id="WP_044349336.1">
    <property type="nucleotide sequence ID" value="NZ_AZAC01000016.1"/>
</dbReference>
<dbReference type="Pfam" id="PF00072">
    <property type="entry name" value="Response_reg"/>
    <property type="match status" value="1"/>
</dbReference>
<dbReference type="InterPro" id="IPR000014">
    <property type="entry name" value="PAS"/>
</dbReference>
<dbReference type="CDD" id="cd00082">
    <property type="entry name" value="HisKA"/>
    <property type="match status" value="1"/>
</dbReference>
<evidence type="ECO:0000313" key="13">
    <source>
        <dbReference type="Proteomes" id="UP000032233"/>
    </source>
</evidence>
<dbReference type="InterPro" id="IPR004358">
    <property type="entry name" value="Sig_transdc_His_kin-like_C"/>
</dbReference>
<dbReference type="InterPro" id="IPR013656">
    <property type="entry name" value="PAS_4"/>
</dbReference>
<evidence type="ECO:0000256" key="2">
    <source>
        <dbReference type="ARBA" id="ARBA00012438"/>
    </source>
</evidence>
<dbReference type="Pfam" id="PF00512">
    <property type="entry name" value="HisKA"/>
    <property type="match status" value="1"/>
</dbReference>
<comment type="catalytic activity">
    <reaction evidence="1">
        <text>ATP + protein L-histidine = ADP + protein N-phospho-L-histidine.</text>
        <dbReference type="EC" id="2.7.13.3"/>
    </reaction>
</comment>
<dbReference type="PROSITE" id="PS50113">
    <property type="entry name" value="PAC"/>
    <property type="match status" value="4"/>
</dbReference>
<dbReference type="EC" id="2.7.13.3" evidence="2"/>
<dbReference type="NCBIfam" id="TIGR00229">
    <property type="entry name" value="sensory_box"/>
    <property type="match status" value="4"/>
</dbReference>
<dbReference type="Gene3D" id="1.10.287.130">
    <property type="match status" value="1"/>
</dbReference>
<evidence type="ECO:0000259" key="10">
    <source>
        <dbReference type="PROSITE" id="PS50112"/>
    </source>
</evidence>
<keyword evidence="7" id="KW-0472">Membrane</keyword>
<dbReference type="PANTHER" id="PTHR43304:SF1">
    <property type="entry name" value="PAC DOMAIN-CONTAINING PROTEIN"/>
    <property type="match status" value="1"/>
</dbReference>
<feature type="domain" description="PAS" evidence="10">
    <location>
        <begin position="475"/>
        <end position="519"/>
    </location>
</feature>
<dbReference type="SUPFAM" id="SSF47384">
    <property type="entry name" value="Homodimeric domain of signal transducing histidine kinase"/>
    <property type="match status" value="1"/>
</dbReference>
<evidence type="ECO:0000256" key="6">
    <source>
        <dbReference type="PROSITE-ProRule" id="PRU00169"/>
    </source>
</evidence>
<feature type="domain" description="Histidine kinase" evidence="8">
    <location>
        <begin position="1120"/>
        <end position="1342"/>
    </location>
</feature>
<dbReference type="STRING" id="1429043.X474_13955"/>
<dbReference type="InParanoid" id="A0A0D2HS99"/>
<evidence type="ECO:0000256" key="5">
    <source>
        <dbReference type="ARBA" id="ARBA00022777"/>
    </source>
</evidence>
<dbReference type="InterPro" id="IPR052162">
    <property type="entry name" value="Sensor_kinase/Photoreceptor"/>
</dbReference>
<evidence type="ECO:0000256" key="4">
    <source>
        <dbReference type="ARBA" id="ARBA00022679"/>
    </source>
</evidence>
<dbReference type="SUPFAM" id="SSF55781">
    <property type="entry name" value="GAF domain-like"/>
    <property type="match status" value="1"/>
</dbReference>
<feature type="transmembrane region" description="Helical" evidence="7">
    <location>
        <begin position="229"/>
        <end position="253"/>
    </location>
</feature>
<dbReference type="Gene3D" id="3.30.450.20">
    <property type="entry name" value="PAS domain"/>
    <property type="match status" value="5"/>
</dbReference>
<feature type="transmembrane region" description="Helical" evidence="7">
    <location>
        <begin position="273"/>
        <end position="294"/>
    </location>
</feature>
<dbReference type="PRINTS" id="PR00344">
    <property type="entry name" value="BCTRLSENSOR"/>
</dbReference>
<feature type="domain" description="PAC" evidence="11">
    <location>
        <begin position="801"/>
        <end position="853"/>
    </location>
</feature>
<evidence type="ECO:0000256" key="7">
    <source>
        <dbReference type="SAM" id="Phobius"/>
    </source>
</evidence>
<dbReference type="GO" id="GO:0000155">
    <property type="term" value="F:phosphorelay sensor kinase activity"/>
    <property type="evidence" value="ECO:0007669"/>
    <property type="project" value="InterPro"/>
</dbReference>
<dbReference type="Pfam" id="PF13426">
    <property type="entry name" value="PAS_9"/>
    <property type="match status" value="1"/>
</dbReference>
<dbReference type="SUPFAM" id="SSF52172">
    <property type="entry name" value="CheY-like"/>
    <property type="match status" value="1"/>
</dbReference>
<evidence type="ECO:0000313" key="12">
    <source>
        <dbReference type="EMBL" id="KIX13403.1"/>
    </source>
</evidence>
<gene>
    <name evidence="12" type="ORF">X474_13955</name>
</gene>
<dbReference type="SMART" id="SM00388">
    <property type="entry name" value="HisKA"/>
    <property type="match status" value="1"/>
</dbReference>
<dbReference type="InterPro" id="IPR000700">
    <property type="entry name" value="PAS-assoc_C"/>
</dbReference>
<keyword evidence="13" id="KW-1185">Reference proteome</keyword>
<comment type="caution">
    <text evidence="12">The sequence shown here is derived from an EMBL/GenBank/DDBJ whole genome shotgun (WGS) entry which is preliminary data.</text>
</comment>
<dbReference type="PANTHER" id="PTHR43304">
    <property type="entry name" value="PHYTOCHROME-LIKE PROTEIN CPH1"/>
    <property type="match status" value="1"/>
</dbReference>
<accession>A0A0D2HS99</accession>
<dbReference type="Gene3D" id="3.30.450.40">
    <property type="match status" value="1"/>
</dbReference>
<feature type="transmembrane region" description="Helical" evidence="7">
    <location>
        <begin position="34"/>
        <end position="52"/>
    </location>
</feature>
<sequence length="1492" mass="169158">MNRKSSKLKAVLNSPLSVVSLFGSLIGNRQSRSYRILISVLFGVLGFWVNMIDLELLNHPQFKISILGGLVFPLLIAFAWGPRYGLLAALAGGCQSMWWLWRSDGWGLLYSVPVFSLWVYWHGTWAAKRSKKQMPVWYESAFAVEIPFRLLAEAGFYTIFRWLVSLNPPPWNPDLTWDFVPFSWVHTVSLKQFITAYVLILTVHVLMSLGWVRRFFGLKLKIAQKDTHLVYFVALLLGLCVWLLESLTGYLLFNPQNKTFWEIVVLNPGQQELVIRTLYVFVFILGGAFIVLLVDQRGYITARLEHKNRVLAAIRKVNQLITQEKDQYLLLDEICRVLTEAQGYFSAWIILLEDGLPLAPFYHSGFETGIATLSESLKNGEIPACATAALKKKEPHLIEHPFLDCPFCPLMSEYVGRPTLTSRLMHNEQILGWISVSLPPSIAKDELEQDFFQQISSDLSLALYTLNSDEMRLSAERDYANILSGTKDAIIATDKTGIITLFNKGAEKLFQCPANETLGIHISSFCPIFLRKQQAEILADVMKTGSSDTLQTQRLTKAGRLIEVEINNSRRMDNQGNVIGVSSIVRDISERKKAEIKLKKSEAIYRLLLENQNDVIVQLDLSLKVLFASPRYLDTFFKDQIDNPHKDIFDKIHVDYQKMVKQFMDAVILPPYQEECTSRVLTSKGWRFYSWSMKAIFGDQGRVNSILCVGRDVQDQIKAEKALLQSEAKYKAIFENSPLGMFRAGTDGRFIEVNPALAEMLGYDTPEQVLLDITDISKQVHVSSENREPIVIENMAANGVTNHLNRYRRKDGSEFLGNLFLKTISNEAGEVFFLEGIIEDITERRAMEQALRKSEHQKNLILNATVELVVYHDLNWHIVWANQAAAESVGLSPEDLIGRRCYEVWGNGKTLCENCPVEKARQTKKPQQRERQSSEGRYWLVRGFPVLDDKGEVQGLVEFTQDITEKKTAEQSLTEAEDRFHLAFDTSPDAVNITRLKDGLYVNINQGFTDIMGYSSEDVIGKTSLELDIWVNPKDREELIRGLKENRHYSNLETRLRRKDGSITIGLMSASIIMMGGEEYILSITRDISPMRKSEEEKAKLEDSLRQAQKMEAIGRLAGGIAHDMNNMISPIIGYSELLLEDLSKRDYRRDFVGQVFEAGLKARDLVRQLLAFSRKQNLEYKLINLTEVLKGFEKLLRKTVREDISFILQVKENDLPINADIGQIEQVVMNLVVNAQDAMPAGGQIIVELNQVELDETYALAHRGVKSGPHAMLAVRDTGLGMDNSTRRQLFEPFFSTKGEQGTGLGLSTVYGIVKQHGAHIWVYSEPGHGAIFKIYFPLSTDKNQSVEVKQEGDFKLGGKERVLLVEDNQEVRNLAENILKRQGYNLMVAENGVKALELFDSCPEGFDLMLTDVVMPEMNGKELYEQAMERQPGLKVIYMSGYMDDIISRHGISEGEINFIQKPFAVRKLAEVVRKVLNNENSSARGNKGG</sequence>
<feature type="domain" description="PAC" evidence="11">
    <location>
        <begin position="548"/>
        <end position="600"/>
    </location>
</feature>
<dbReference type="InterPro" id="IPR029016">
    <property type="entry name" value="GAF-like_dom_sf"/>
</dbReference>
<feature type="domain" description="Response regulatory" evidence="9">
    <location>
        <begin position="1363"/>
        <end position="1479"/>
    </location>
</feature>
<dbReference type="InterPro" id="IPR001789">
    <property type="entry name" value="Sig_transdc_resp-reg_receiver"/>
</dbReference>
<dbReference type="InterPro" id="IPR036097">
    <property type="entry name" value="HisK_dim/P_sf"/>
</dbReference>
<dbReference type="SMART" id="SM00086">
    <property type="entry name" value="PAC"/>
    <property type="match status" value="5"/>
</dbReference>
<feature type="transmembrane region" description="Helical" evidence="7">
    <location>
        <begin position="64"/>
        <end position="80"/>
    </location>
</feature>
<organism evidence="12 13">
    <name type="scientific">Dethiosulfatarculus sandiegensis</name>
    <dbReference type="NCBI Taxonomy" id="1429043"/>
    <lineage>
        <taxon>Bacteria</taxon>
        <taxon>Pseudomonadati</taxon>
        <taxon>Thermodesulfobacteriota</taxon>
        <taxon>Desulfarculia</taxon>
        <taxon>Desulfarculales</taxon>
        <taxon>Desulfarculaceae</taxon>
        <taxon>Dethiosulfatarculus</taxon>
    </lineage>
</organism>
<dbReference type="InterPro" id="IPR036890">
    <property type="entry name" value="HATPase_C_sf"/>
</dbReference>
<dbReference type="SUPFAM" id="SSF55785">
    <property type="entry name" value="PYP-like sensor domain (PAS domain)"/>
    <property type="match status" value="5"/>
</dbReference>
<reference evidence="12 13" key="1">
    <citation type="submission" date="2013-11" db="EMBL/GenBank/DDBJ databases">
        <title>Metagenomic analysis of a methanogenic consortium involved in long chain n-alkane degradation.</title>
        <authorList>
            <person name="Davidova I.A."/>
            <person name="Callaghan A.V."/>
            <person name="Wawrik B."/>
            <person name="Pruitt S."/>
            <person name="Marks C."/>
            <person name="Duncan K.E."/>
            <person name="Suflita J.M."/>
        </authorList>
    </citation>
    <scope>NUCLEOTIDE SEQUENCE [LARGE SCALE GENOMIC DNA]</scope>
    <source>
        <strain evidence="12 13">SPR</strain>
    </source>
</reference>
<dbReference type="Pfam" id="PF13188">
    <property type="entry name" value="PAS_8"/>
    <property type="match status" value="1"/>
</dbReference>
<dbReference type="Gene3D" id="3.40.50.2300">
    <property type="match status" value="1"/>
</dbReference>
<keyword evidence="5" id="KW-0418">Kinase</keyword>
<dbReference type="CDD" id="cd00130">
    <property type="entry name" value="PAS"/>
    <property type="match status" value="5"/>
</dbReference>
<feature type="domain" description="PAC" evidence="11">
    <location>
        <begin position="922"/>
        <end position="975"/>
    </location>
</feature>
<keyword evidence="4" id="KW-0808">Transferase</keyword>
<dbReference type="SUPFAM" id="SSF55874">
    <property type="entry name" value="ATPase domain of HSP90 chaperone/DNA topoisomerase II/histidine kinase"/>
    <property type="match status" value="1"/>
</dbReference>
<keyword evidence="7" id="KW-1133">Transmembrane helix</keyword>
<dbReference type="InterPro" id="IPR003594">
    <property type="entry name" value="HATPase_dom"/>
</dbReference>
<keyword evidence="7" id="KW-0812">Transmembrane</keyword>
<evidence type="ECO:0000256" key="3">
    <source>
        <dbReference type="ARBA" id="ARBA00022553"/>
    </source>
</evidence>
<dbReference type="SMART" id="SM00387">
    <property type="entry name" value="HATPase_c"/>
    <property type="match status" value="1"/>
</dbReference>
<dbReference type="SMART" id="SM00448">
    <property type="entry name" value="REC"/>
    <property type="match status" value="1"/>
</dbReference>
<dbReference type="PROSITE" id="PS50112">
    <property type="entry name" value="PAS"/>
    <property type="match status" value="4"/>
</dbReference>
<protein>
    <recommendedName>
        <fullName evidence="2">histidine kinase</fullName>
        <ecNumber evidence="2">2.7.13.3</ecNumber>
    </recommendedName>
</protein>
<dbReference type="Pfam" id="PF08448">
    <property type="entry name" value="PAS_4"/>
    <property type="match status" value="1"/>
</dbReference>
<dbReference type="Gene3D" id="3.30.565.10">
    <property type="entry name" value="Histidine kinase-like ATPase, C-terminal domain"/>
    <property type="match status" value="1"/>
</dbReference>
<dbReference type="InterPro" id="IPR005467">
    <property type="entry name" value="His_kinase_dom"/>
</dbReference>
<dbReference type="OrthoDB" id="5416276at2"/>
<evidence type="ECO:0000259" key="8">
    <source>
        <dbReference type="PROSITE" id="PS50109"/>
    </source>
</evidence>
<dbReference type="InterPro" id="IPR001610">
    <property type="entry name" value="PAC"/>
</dbReference>
<feature type="domain" description="PAS" evidence="10">
    <location>
        <begin position="854"/>
        <end position="899"/>
    </location>
</feature>
<dbReference type="SMART" id="SM00091">
    <property type="entry name" value="PAS"/>
    <property type="match status" value="5"/>
</dbReference>
<feature type="transmembrane region" description="Helical" evidence="7">
    <location>
        <begin position="107"/>
        <end position="125"/>
    </location>
</feature>
<keyword evidence="3 6" id="KW-0597">Phosphoprotein</keyword>
<dbReference type="InterPro" id="IPR011006">
    <property type="entry name" value="CheY-like_superfamily"/>
</dbReference>
<feature type="modified residue" description="4-aspartylphosphate" evidence="6">
    <location>
        <position position="1414"/>
    </location>
</feature>
<dbReference type="PROSITE" id="PS50109">
    <property type="entry name" value="HIS_KIN"/>
    <property type="match status" value="1"/>
</dbReference>
<feature type="domain" description="PAS" evidence="10">
    <location>
        <begin position="726"/>
        <end position="767"/>
    </location>
</feature>
<dbReference type="InterPro" id="IPR003661">
    <property type="entry name" value="HisK_dim/P_dom"/>
</dbReference>
<feature type="transmembrane region" description="Helical" evidence="7">
    <location>
        <begin position="85"/>
        <end position="101"/>
    </location>
</feature>
<dbReference type="InterPro" id="IPR013767">
    <property type="entry name" value="PAS_fold"/>
</dbReference>
<evidence type="ECO:0000259" key="9">
    <source>
        <dbReference type="PROSITE" id="PS50110"/>
    </source>
</evidence>
<dbReference type="EMBL" id="AZAC01000016">
    <property type="protein sequence ID" value="KIX13403.1"/>
    <property type="molecule type" value="Genomic_DNA"/>
</dbReference>
<dbReference type="Pfam" id="PF02518">
    <property type="entry name" value="HATPase_c"/>
    <property type="match status" value="1"/>
</dbReference>
<proteinExistence type="predicted"/>
<name>A0A0D2HS99_9BACT</name>
<evidence type="ECO:0000256" key="1">
    <source>
        <dbReference type="ARBA" id="ARBA00000085"/>
    </source>
</evidence>